<dbReference type="Gene3D" id="3.40.50.720">
    <property type="entry name" value="NAD(P)-binding Rossmann-like Domain"/>
    <property type="match status" value="1"/>
</dbReference>
<dbReference type="InterPro" id="IPR002347">
    <property type="entry name" value="SDR_fam"/>
</dbReference>
<dbReference type="AlphaFoldDB" id="A0A940RWQ9"/>
<name>A0A940RWQ9_9ACTN</name>
<dbReference type="RefSeq" id="WP_209341834.1">
    <property type="nucleotide sequence ID" value="NZ_JAGIQL010000084.1"/>
</dbReference>
<sequence>MRVNTVSPGAVRTARRTKPGGAADIFAAMTGSEVADTILLLASPRSASTVGADFAVDAGFLEAF</sequence>
<dbReference type="SUPFAM" id="SSF51735">
    <property type="entry name" value="NAD(P)-binding Rossmann-fold domains"/>
    <property type="match status" value="1"/>
</dbReference>
<dbReference type="Proteomes" id="UP000670475">
    <property type="component" value="Unassembled WGS sequence"/>
</dbReference>
<accession>A0A940RWQ9</accession>
<dbReference type="InterPro" id="IPR036291">
    <property type="entry name" value="NAD(P)-bd_dom_sf"/>
</dbReference>
<proteinExistence type="predicted"/>
<evidence type="ECO:0000313" key="1">
    <source>
        <dbReference type="EMBL" id="MBP0459730.1"/>
    </source>
</evidence>
<dbReference type="EMBL" id="JAGIQL010000084">
    <property type="protein sequence ID" value="MBP0459730.1"/>
    <property type="molecule type" value="Genomic_DNA"/>
</dbReference>
<keyword evidence="2" id="KW-1185">Reference proteome</keyword>
<gene>
    <name evidence="1" type="ORF">JFN87_19850</name>
</gene>
<organism evidence="1 2">
    <name type="scientific">Streptomyces montanisoli</name>
    <dbReference type="NCBI Taxonomy" id="2798581"/>
    <lineage>
        <taxon>Bacteria</taxon>
        <taxon>Bacillati</taxon>
        <taxon>Actinomycetota</taxon>
        <taxon>Actinomycetes</taxon>
        <taxon>Kitasatosporales</taxon>
        <taxon>Streptomycetaceae</taxon>
        <taxon>Streptomyces</taxon>
    </lineage>
</organism>
<evidence type="ECO:0000313" key="2">
    <source>
        <dbReference type="Proteomes" id="UP000670475"/>
    </source>
</evidence>
<comment type="caution">
    <text evidence="1">The sequence shown here is derived from an EMBL/GenBank/DDBJ whole genome shotgun (WGS) entry which is preliminary data.</text>
</comment>
<dbReference type="Pfam" id="PF13561">
    <property type="entry name" value="adh_short_C2"/>
    <property type="match status" value="1"/>
</dbReference>
<protein>
    <submittedName>
        <fullName evidence="1">SDR family oxidoreductase</fullName>
    </submittedName>
</protein>
<reference evidence="1" key="1">
    <citation type="submission" date="2021-03" db="EMBL/GenBank/DDBJ databases">
        <title>Whole genome sequence of Streptomyces bomunensis MMS17-BM035.</title>
        <authorList>
            <person name="Lee J.H."/>
        </authorList>
    </citation>
    <scope>NUCLEOTIDE SEQUENCE</scope>
    <source>
        <strain evidence="1">MMS17-BM035</strain>
    </source>
</reference>